<dbReference type="OrthoDB" id="2242169at2"/>
<feature type="transmembrane region" description="Helical" evidence="1">
    <location>
        <begin position="113"/>
        <end position="139"/>
    </location>
</feature>
<dbReference type="Pfam" id="PF12158">
    <property type="entry name" value="DUF3592"/>
    <property type="match status" value="1"/>
</dbReference>
<dbReference type="EMBL" id="RXFT01000001">
    <property type="protein sequence ID" value="RUR66126.1"/>
    <property type="molecule type" value="Genomic_DNA"/>
</dbReference>
<protein>
    <submittedName>
        <fullName evidence="3">DUF3592 domain-containing protein</fullName>
    </submittedName>
</protein>
<keyword evidence="1" id="KW-0472">Membrane</keyword>
<dbReference type="RefSeq" id="WP_126019484.1">
    <property type="nucleotide sequence ID" value="NZ_RXFT01000001.1"/>
</dbReference>
<dbReference type="AlphaFoldDB" id="A0A3S0XBY9"/>
<accession>A0A3S0XBY9</accession>
<gene>
    <name evidence="3" type="ORF">EJP67_03545</name>
</gene>
<dbReference type="InterPro" id="IPR021994">
    <property type="entry name" value="DUF3592"/>
</dbReference>
<keyword evidence="1" id="KW-0812">Transmembrane</keyword>
<keyword evidence="1" id="KW-1133">Transmembrane helix</keyword>
<evidence type="ECO:0000313" key="4">
    <source>
        <dbReference type="Proteomes" id="UP000281118"/>
    </source>
</evidence>
<evidence type="ECO:0000259" key="2">
    <source>
        <dbReference type="Pfam" id="PF12158"/>
    </source>
</evidence>
<organism evidence="3 4">
    <name type="scientific">Variovorax guangxiensis</name>
    <dbReference type="NCBI Taxonomy" id="1775474"/>
    <lineage>
        <taxon>Bacteria</taxon>
        <taxon>Pseudomonadati</taxon>
        <taxon>Pseudomonadota</taxon>
        <taxon>Betaproteobacteria</taxon>
        <taxon>Burkholderiales</taxon>
        <taxon>Comamonadaceae</taxon>
        <taxon>Variovorax</taxon>
    </lineage>
</organism>
<feature type="domain" description="DUF3592" evidence="2">
    <location>
        <begin position="41"/>
        <end position="113"/>
    </location>
</feature>
<dbReference type="Proteomes" id="UP000281118">
    <property type="component" value="Unassembled WGS sequence"/>
</dbReference>
<evidence type="ECO:0000256" key="1">
    <source>
        <dbReference type="SAM" id="Phobius"/>
    </source>
</evidence>
<feature type="transmembrane region" description="Helical" evidence="1">
    <location>
        <begin position="7"/>
        <end position="27"/>
    </location>
</feature>
<name>A0A3S0XBY9_9BURK</name>
<sequence>MKNNPVAILRLVFGAVGLVLCAVAWLLHHNTATFIASASRTQGEVMRLLHVESSKRNESGTWKPLVRFKAPSGEIIEFAPSSSSSPPAYEVGETVDVFFDPNDPQDAMLDGFFSLWGGAAITGGLGLVFLLVAAGLLFMPASTPAKRRRPR</sequence>
<proteinExistence type="predicted"/>
<reference evidence="3 4" key="1">
    <citation type="submission" date="2018-12" db="EMBL/GenBank/DDBJ databases">
        <title>The genome sequences of Variovorax guangxiensis DSM 27352.</title>
        <authorList>
            <person name="Gao J."/>
            <person name="Sun J."/>
        </authorList>
    </citation>
    <scope>NUCLEOTIDE SEQUENCE [LARGE SCALE GENOMIC DNA]</scope>
    <source>
        <strain evidence="3 4">DSM 27352</strain>
    </source>
</reference>
<evidence type="ECO:0000313" key="3">
    <source>
        <dbReference type="EMBL" id="RUR66126.1"/>
    </source>
</evidence>
<comment type="caution">
    <text evidence="3">The sequence shown here is derived from an EMBL/GenBank/DDBJ whole genome shotgun (WGS) entry which is preliminary data.</text>
</comment>